<dbReference type="InterPro" id="IPR027417">
    <property type="entry name" value="P-loop_NTPase"/>
</dbReference>
<proteinExistence type="predicted"/>
<dbReference type="SMART" id="SM00382">
    <property type="entry name" value="AAA"/>
    <property type="match status" value="1"/>
</dbReference>
<dbReference type="InterPro" id="IPR003593">
    <property type="entry name" value="AAA+_ATPase"/>
</dbReference>
<evidence type="ECO:0000256" key="1">
    <source>
        <dbReference type="ARBA" id="ARBA00022741"/>
    </source>
</evidence>
<dbReference type="SUPFAM" id="SSF54585">
    <property type="entry name" value="Cdc48 domain 2-like"/>
    <property type="match status" value="1"/>
</dbReference>
<dbReference type="GO" id="GO:0005524">
    <property type="term" value="F:ATP binding"/>
    <property type="evidence" value="ECO:0007669"/>
    <property type="project" value="UniProtKB-KW"/>
</dbReference>
<feature type="domain" description="AAA+ ATPase" evidence="5">
    <location>
        <begin position="450"/>
        <end position="590"/>
    </location>
</feature>
<keyword evidence="1" id="KW-0547">Nucleotide-binding</keyword>
<gene>
    <name evidence="6" type="ORF">BXYJ_LOCUS14370</name>
</gene>
<keyword evidence="2" id="KW-0067">ATP-binding</keyword>
<dbReference type="SMR" id="A0A1I7SM22"/>
<dbReference type="AlphaFoldDB" id="A0A1I7SM22"/>
<dbReference type="OrthoDB" id="5846683at2759"/>
<evidence type="ECO:0000313" key="9">
    <source>
        <dbReference type="WBParaSite" id="BXY_1410500.1"/>
    </source>
</evidence>
<evidence type="ECO:0000259" key="5">
    <source>
        <dbReference type="SMART" id="SM00382"/>
    </source>
</evidence>
<name>A0A1I7SM22_BURXY</name>
<dbReference type="Proteomes" id="UP000095284">
    <property type="component" value="Unplaced"/>
</dbReference>
<dbReference type="EMBL" id="CAJFDI010000006">
    <property type="protein sequence ID" value="CAD5234279.1"/>
    <property type="molecule type" value="Genomic_DNA"/>
</dbReference>
<dbReference type="Gene3D" id="3.10.330.10">
    <property type="match status" value="1"/>
</dbReference>
<dbReference type="Pfam" id="PF00004">
    <property type="entry name" value="AAA"/>
    <property type="match status" value="1"/>
</dbReference>
<reference evidence="9" key="1">
    <citation type="submission" date="2016-11" db="UniProtKB">
        <authorList>
            <consortium name="WormBaseParasite"/>
        </authorList>
    </citation>
    <scope>IDENTIFICATION</scope>
</reference>
<evidence type="ECO:0000256" key="3">
    <source>
        <dbReference type="ARBA" id="ARBA00032509"/>
    </source>
</evidence>
<evidence type="ECO:0000313" key="7">
    <source>
        <dbReference type="Proteomes" id="UP000095284"/>
    </source>
</evidence>
<dbReference type="EMBL" id="CAJFCV020000006">
    <property type="protein sequence ID" value="CAG9129968.1"/>
    <property type="molecule type" value="Genomic_DNA"/>
</dbReference>
<dbReference type="GO" id="GO:0007031">
    <property type="term" value="P:peroxisome organization"/>
    <property type="evidence" value="ECO:0007669"/>
    <property type="project" value="InterPro"/>
</dbReference>
<evidence type="ECO:0000313" key="6">
    <source>
        <dbReference type="EMBL" id="CAD5234279.1"/>
    </source>
</evidence>
<dbReference type="Gene3D" id="3.40.50.300">
    <property type="entry name" value="P-loop containing nucleotide triphosphate hydrolases"/>
    <property type="match status" value="1"/>
</dbReference>
<dbReference type="InterPro" id="IPR003959">
    <property type="entry name" value="ATPase_AAA_core"/>
</dbReference>
<evidence type="ECO:0000256" key="4">
    <source>
        <dbReference type="ARBA" id="ARBA00034532"/>
    </source>
</evidence>
<organism evidence="7 9">
    <name type="scientific">Bursaphelenchus xylophilus</name>
    <name type="common">Pinewood nematode worm</name>
    <name type="synonym">Aphelenchoides xylophilus</name>
    <dbReference type="NCBI Taxonomy" id="6326"/>
    <lineage>
        <taxon>Eukaryota</taxon>
        <taxon>Metazoa</taxon>
        <taxon>Ecdysozoa</taxon>
        <taxon>Nematoda</taxon>
        <taxon>Chromadorea</taxon>
        <taxon>Rhabditida</taxon>
        <taxon>Tylenchina</taxon>
        <taxon>Tylenchomorpha</taxon>
        <taxon>Aphelenchoidea</taxon>
        <taxon>Aphelenchoididae</taxon>
        <taxon>Bursaphelenchus</taxon>
    </lineage>
</organism>
<dbReference type="InterPro" id="IPR015342">
    <property type="entry name" value="PEX1-N_C-lobe"/>
</dbReference>
<evidence type="ECO:0000256" key="2">
    <source>
        <dbReference type="ARBA" id="ARBA00022840"/>
    </source>
</evidence>
<dbReference type="InterPro" id="IPR029067">
    <property type="entry name" value="CDC48_domain_2-like_sf"/>
</dbReference>
<sequence length="595" mass="67842">MAIVVRVVEHKSPNCYGFLSNFPNKFIESSSFAVFKCSRVEAPETSFALQVFASKPPFEYLHLNRVFIQRLGLNLNDQLILEQVRDVNYCQWMEIKPETFEDWNIVENTSEVIEEDFLRQLRVVQEDLPFVLFLSSGISINFKVVQIGPKLPKGAPALISNATQVMVAPLSQPKLSEYSSGCNHPDILHDSVSLFNPLRFFISPGKPQMTLRILPKVYLKTLKVKLPNSTVVTIGNENYVKTTIYRVIRPGATSIYINLVVLPKRSTALYGNLETIHDVLSKLPNGHCYISYDLQQQGLQPFMRILCFPVNEYEIRPLKTILYSSSVLLKPRSLEMALKDAFKNNLYVPFLISGAGCEVALANPDGHFKVKLIPTEGIDATKQCGVFLMDKLPEFRQSEHEIKIPPSPEQKTVHNFGEKPSKLQSFQFQSTFSAEILVYLSTICQQHECNGFNTLICGEEFSGKTTILEILSASLYQKLKVFSLKVDCNEFKGKSPDNIALFLDQKLRYLQNRWPSVLFLDEFDFLNKEFEDEERSKFISKVYLKISSLITDYKIPVVATARSYHFLSSDALTFNGRRFFTLVKEMPQLDQVSYG</sequence>
<dbReference type="Proteomes" id="UP000582659">
    <property type="component" value="Unassembled WGS sequence"/>
</dbReference>
<dbReference type="Proteomes" id="UP000659654">
    <property type="component" value="Unassembled WGS sequence"/>
</dbReference>
<dbReference type="Pfam" id="PF09262">
    <property type="entry name" value="PEX-1N"/>
    <property type="match status" value="1"/>
</dbReference>
<dbReference type="GO" id="GO:0005777">
    <property type="term" value="C:peroxisome"/>
    <property type="evidence" value="ECO:0007669"/>
    <property type="project" value="InterPro"/>
</dbReference>
<evidence type="ECO:0000313" key="8">
    <source>
        <dbReference type="Proteomes" id="UP000659654"/>
    </source>
</evidence>
<dbReference type="GO" id="GO:0016887">
    <property type="term" value="F:ATP hydrolysis activity"/>
    <property type="evidence" value="ECO:0007669"/>
    <property type="project" value="InterPro"/>
</dbReference>
<accession>A0A1I7SM22</accession>
<dbReference type="SUPFAM" id="SSF52540">
    <property type="entry name" value="P-loop containing nucleoside triphosphate hydrolases"/>
    <property type="match status" value="1"/>
</dbReference>
<protein>
    <recommendedName>
        <fullName evidence="4">Peroxisomal ATPase PEX1</fullName>
    </recommendedName>
    <alternativeName>
        <fullName evidence="3">Peroxin-1</fullName>
    </alternativeName>
</protein>
<keyword evidence="8" id="KW-1185">Reference proteome</keyword>
<dbReference type="WBParaSite" id="BXY_1410500.1">
    <property type="protein sequence ID" value="BXY_1410500.1"/>
    <property type="gene ID" value="BXY_1410500"/>
</dbReference>
<reference evidence="6" key="2">
    <citation type="submission" date="2020-09" db="EMBL/GenBank/DDBJ databases">
        <authorList>
            <person name="Kikuchi T."/>
        </authorList>
    </citation>
    <scope>NUCLEOTIDE SEQUENCE</scope>
    <source>
        <strain evidence="6">Ka4C1</strain>
    </source>
</reference>